<dbReference type="Pfam" id="PF12821">
    <property type="entry name" value="ThrE_2"/>
    <property type="match status" value="1"/>
</dbReference>
<evidence type="ECO:0000259" key="8">
    <source>
        <dbReference type="Pfam" id="PF06738"/>
    </source>
</evidence>
<dbReference type="InterPro" id="IPR051361">
    <property type="entry name" value="ThrE/Ser_Exporter"/>
</dbReference>
<feature type="transmembrane region" description="Helical" evidence="7">
    <location>
        <begin position="578"/>
        <end position="599"/>
    </location>
</feature>
<keyword evidence="3 7" id="KW-1133">Transmembrane helix</keyword>
<evidence type="ECO:0000313" key="10">
    <source>
        <dbReference type="EMBL" id="CCX33845.1"/>
    </source>
</evidence>
<evidence type="ECO:0000256" key="5">
    <source>
        <dbReference type="ARBA" id="ARBA00034125"/>
    </source>
</evidence>
<evidence type="ECO:0000313" key="11">
    <source>
        <dbReference type="Proteomes" id="UP000018144"/>
    </source>
</evidence>
<feature type="transmembrane region" description="Helical" evidence="7">
    <location>
        <begin position="555"/>
        <end position="572"/>
    </location>
</feature>
<dbReference type="Proteomes" id="UP000018144">
    <property type="component" value="Unassembled WGS sequence"/>
</dbReference>
<evidence type="ECO:0000256" key="7">
    <source>
        <dbReference type="SAM" id="Phobius"/>
    </source>
</evidence>
<dbReference type="PANTHER" id="PTHR31082:SF4">
    <property type="entry name" value="PHEROMONE-REGULATED MEMBRANE PROTEIN 10"/>
    <property type="match status" value="1"/>
</dbReference>
<feature type="region of interest" description="Disordered" evidence="6">
    <location>
        <begin position="1"/>
        <end position="148"/>
    </location>
</feature>
<protein>
    <submittedName>
        <fullName evidence="10">Similar to Uncharacterized UPF0442 protein C7D4.12c acc. no. O14267</fullName>
    </submittedName>
</protein>
<gene>
    <name evidence="10" type="ORF">PCON_02087</name>
</gene>
<feature type="domain" description="Threonine/Serine exporter ThrE" evidence="9">
    <location>
        <begin position="689"/>
        <end position="835"/>
    </location>
</feature>
<comment type="similarity">
    <text evidence="5">Belongs to the ThrE exporter (TC 2.A.79) family.</text>
</comment>
<dbReference type="PANTHER" id="PTHR31082">
    <property type="entry name" value="PHEROMONE-REGULATED MEMBRANE PROTEIN 10"/>
    <property type="match status" value="1"/>
</dbReference>
<feature type="compositionally biased region" description="Polar residues" evidence="6">
    <location>
        <begin position="75"/>
        <end position="92"/>
    </location>
</feature>
<sequence>MSSESTPTREGSDPFTDDPERTQKNNSTTTSTTASNASSVKGATAGARQRGPQQLRFGTGEALDPMGNKTAFNLRDSTSGESSRPTITTTPAPISDVPSYFTSPPSPVTNPGGTPVSSQFPNIPRISLPPRAYSGATNYKKPAVDDDEEMNEKYDSFFGNDEMSQEERMAKLGSYSAPNSAPSSPTLGSFSVGQGGRNTVSIDVPILDIGSAAAAALDDLSGSDKEKPKVTATREARDLVRQHTRRYGIPPGGFGQRHHSTLSEATTLNEQPSGFNTPMVTQHADYVEEPMQYRGGVLGTLLTLYNNPNNGPEPGRSTHKQQASVSTMGTSNSGPVSGRSTPKWYNKSANTSTTSLGGLLAASNSGQGIAGSILSGKGGRPKMKRNHSSGIVDKLKNSLARPNLDQEIRITVHIAETLQRQRYIIKICKALMLYGAPTHRMEEALKMTSRVLEIDAQFLYLPNCMIISFGDQTTHTSEMQIVRTNQGLDLGKLMDVHQVYKSVVHDCMSVEVAAQELDDIISRKPKYKPWMVVLIYGFASATVGPFGFKARLQDMPILFLLGCILGFLQHVVAPRSELYSNIFEISAAIITSFLARAFGSIRGGSLFCFSALAQASIALILPGYIILCGSLELQSKNLVAGSVRMFYAIIYSLFLGFGITIGSALYGLMDSNATSLTSCQAGPDPNWNFLFVPLFTVCLLAANHAKWRQAPLMVAISMAGYVVNFFVGHRFGGQPQVANGLGALTIGILGNVYARVGHGVAFAAMLPGIFVQVPSGLAAQGSLLSGLESANALVQNKTTISASSPLGANSIMFEFGLSMIQVAVGITVGLFSATLIVYPFGKKRSGLFSF</sequence>
<evidence type="ECO:0000256" key="3">
    <source>
        <dbReference type="ARBA" id="ARBA00022989"/>
    </source>
</evidence>
<dbReference type="eggNOG" id="ENOG502QPMM">
    <property type="taxonomic scope" value="Eukaryota"/>
</dbReference>
<dbReference type="GO" id="GO:0016020">
    <property type="term" value="C:membrane"/>
    <property type="evidence" value="ECO:0007669"/>
    <property type="project" value="UniProtKB-SubCell"/>
</dbReference>
<dbReference type="OMA" id="KKRVGWH"/>
<dbReference type="GO" id="GO:0022857">
    <property type="term" value="F:transmembrane transporter activity"/>
    <property type="evidence" value="ECO:0007669"/>
    <property type="project" value="InterPro"/>
</dbReference>
<feature type="region of interest" description="Disordered" evidence="6">
    <location>
        <begin position="308"/>
        <end position="342"/>
    </location>
</feature>
<evidence type="ECO:0000256" key="6">
    <source>
        <dbReference type="SAM" id="MobiDB-lite"/>
    </source>
</evidence>
<feature type="transmembrane region" description="Helical" evidence="7">
    <location>
        <begin position="530"/>
        <end position="548"/>
    </location>
</feature>
<proteinExistence type="inferred from homology"/>
<dbReference type="AlphaFoldDB" id="U4LPI6"/>
<dbReference type="InterPro" id="IPR010619">
    <property type="entry name" value="ThrE-like_N"/>
</dbReference>
<feature type="transmembrane region" description="Helical" evidence="7">
    <location>
        <begin position="646"/>
        <end position="666"/>
    </location>
</feature>
<feature type="compositionally biased region" description="Polar residues" evidence="6">
    <location>
        <begin position="109"/>
        <end position="121"/>
    </location>
</feature>
<keyword evidence="11" id="KW-1185">Reference proteome</keyword>
<organism evidence="10 11">
    <name type="scientific">Pyronema omphalodes (strain CBS 100304)</name>
    <name type="common">Pyronema confluens</name>
    <dbReference type="NCBI Taxonomy" id="1076935"/>
    <lineage>
        <taxon>Eukaryota</taxon>
        <taxon>Fungi</taxon>
        <taxon>Dikarya</taxon>
        <taxon>Ascomycota</taxon>
        <taxon>Pezizomycotina</taxon>
        <taxon>Pezizomycetes</taxon>
        <taxon>Pezizales</taxon>
        <taxon>Pyronemataceae</taxon>
        <taxon>Pyronema</taxon>
    </lineage>
</organism>
<feature type="compositionally biased region" description="Basic and acidic residues" evidence="6">
    <location>
        <begin position="222"/>
        <end position="241"/>
    </location>
</feature>
<feature type="region of interest" description="Disordered" evidence="6">
    <location>
        <begin position="220"/>
        <end position="259"/>
    </location>
</feature>
<name>U4LPI6_PYROM</name>
<evidence type="ECO:0000256" key="1">
    <source>
        <dbReference type="ARBA" id="ARBA00004141"/>
    </source>
</evidence>
<dbReference type="Pfam" id="PF06738">
    <property type="entry name" value="ThrE"/>
    <property type="match status" value="1"/>
</dbReference>
<feature type="transmembrane region" description="Helical" evidence="7">
    <location>
        <begin position="606"/>
        <end position="626"/>
    </location>
</feature>
<reference evidence="10 11" key="1">
    <citation type="journal article" date="2013" name="PLoS Genet.">
        <title>The genome and development-dependent transcriptomes of Pyronema confluens: a window into fungal evolution.</title>
        <authorList>
            <person name="Traeger S."/>
            <person name="Altegoer F."/>
            <person name="Freitag M."/>
            <person name="Gabaldon T."/>
            <person name="Kempken F."/>
            <person name="Kumar A."/>
            <person name="Marcet-Houben M."/>
            <person name="Poggeler S."/>
            <person name="Stajich J.E."/>
            <person name="Nowrousian M."/>
        </authorList>
    </citation>
    <scope>NUCLEOTIDE SEQUENCE [LARGE SCALE GENOMIC DNA]</scope>
    <source>
        <strain evidence="11">CBS 100304</strain>
        <tissue evidence="10">Vegetative mycelium</tissue>
    </source>
</reference>
<feature type="transmembrane region" description="Helical" evidence="7">
    <location>
        <begin position="740"/>
        <end position="766"/>
    </location>
</feature>
<evidence type="ECO:0000256" key="2">
    <source>
        <dbReference type="ARBA" id="ARBA00022692"/>
    </source>
</evidence>
<accession>U4LPI6</accession>
<keyword evidence="4 7" id="KW-0472">Membrane</keyword>
<keyword evidence="2 7" id="KW-0812">Transmembrane</keyword>
<comment type="subcellular location">
    <subcellularLocation>
        <location evidence="1">Membrane</location>
        <topology evidence="1">Multi-pass membrane protein</topology>
    </subcellularLocation>
</comment>
<feature type="compositionally biased region" description="Low complexity" evidence="6">
    <location>
        <begin position="25"/>
        <end position="39"/>
    </location>
</feature>
<dbReference type="InterPro" id="IPR024528">
    <property type="entry name" value="ThrE_2"/>
</dbReference>
<feature type="domain" description="Threonine/serine exporter-like N-terminal" evidence="8">
    <location>
        <begin position="422"/>
        <end position="665"/>
    </location>
</feature>
<dbReference type="EMBL" id="HF936249">
    <property type="protein sequence ID" value="CCX33845.1"/>
    <property type="molecule type" value="Genomic_DNA"/>
</dbReference>
<feature type="transmembrane region" description="Helical" evidence="7">
    <location>
        <begin position="687"/>
        <end position="704"/>
    </location>
</feature>
<dbReference type="OrthoDB" id="413008at2759"/>
<evidence type="ECO:0000256" key="4">
    <source>
        <dbReference type="ARBA" id="ARBA00023136"/>
    </source>
</evidence>
<feature type="transmembrane region" description="Helical" evidence="7">
    <location>
        <begin position="710"/>
        <end position="728"/>
    </location>
</feature>
<feature type="compositionally biased region" description="Polar residues" evidence="6">
    <location>
        <begin position="320"/>
        <end position="340"/>
    </location>
</feature>
<evidence type="ECO:0000259" key="9">
    <source>
        <dbReference type="Pfam" id="PF12821"/>
    </source>
</evidence>
<feature type="transmembrane region" description="Helical" evidence="7">
    <location>
        <begin position="819"/>
        <end position="840"/>
    </location>
</feature>